<organism evidence="2 3">
    <name type="scientific">Sinocyclocheilus grahami</name>
    <name type="common">Dianchi golden-line fish</name>
    <name type="synonym">Barbus grahami</name>
    <dbReference type="NCBI Taxonomy" id="75366"/>
    <lineage>
        <taxon>Eukaryota</taxon>
        <taxon>Metazoa</taxon>
        <taxon>Chordata</taxon>
        <taxon>Craniata</taxon>
        <taxon>Vertebrata</taxon>
        <taxon>Euteleostomi</taxon>
        <taxon>Actinopterygii</taxon>
        <taxon>Neopterygii</taxon>
        <taxon>Teleostei</taxon>
        <taxon>Ostariophysi</taxon>
        <taxon>Cypriniformes</taxon>
        <taxon>Cyprinidae</taxon>
        <taxon>Cyprininae</taxon>
        <taxon>Sinocyclocheilus</taxon>
    </lineage>
</organism>
<proteinExistence type="predicted"/>
<reference evidence="2" key="1">
    <citation type="submission" date="2025-08" db="UniProtKB">
        <authorList>
            <consortium name="Ensembl"/>
        </authorList>
    </citation>
    <scope>IDENTIFICATION</scope>
</reference>
<dbReference type="Proteomes" id="UP000472262">
    <property type="component" value="Unassembled WGS sequence"/>
</dbReference>
<accession>A0A672K4S7</accession>
<reference evidence="2" key="2">
    <citation type="submission" date="2025-09" db="UniProtKB">
        <authorList>
            <consortium name="Ensembl"/>
        </authorList>
    </citation>
    <scope>IDENTIFICATION</scope>
</reference>
<name>A0A672K4S7_SINGR</name>
<evidence type="ECO:0000256" key="1">
    <source>
        <dbReference type="SAM" id="Phobius"/>
    </source>
</evidence>
<sequence length="101" mass="11493">GCISECVFISCLGLEQKKAYDKARSRTRVHIGSAFQHWRELKEREGLRSDAEVALFLLDRRVTLVLLCFTELIYAGFCLNMFVCHNRCLGCGRMCGAELSK</sequence>
<dbReference type="AlphaFoldDB" id="A0A672K4S7"/>
<evidence type="ECO:0000313" key="3">
    <source>
        <dbReference type="Proteomes" id="UP000472262"/>
    </source>
</evidence>
<keyword evidence="1" id="KW-0812">Transmembrane</keyword>
<keyword evidence="3" id="KW-1185">Reference proteome</keyword>
<keyword evidence="1" id="KW-0472">Membrane</keyword>
<dbReference type="InParanoid" id="A0A672K4S7"/>
<dbReference type="Ensembl" id="ENSSGRT00000006515.1">
    <property type="protein sequence ID" value="ENSSGRP00000006005.1"/>
    <property type="gene ID" value="ENSSGRG00000003980.1"/>
</dbReference>
<feature type="transmembrane region" description="Helical" evidence="1">
    <location>
        <begin position="62"/>
        <end position="84"/>
    </location>
</feature>
<protein>
    <submittedName>
        <fullName evidence="2">Uncharacterized protein</fullName>
    </submittedName>
</protein>
<evidence type="ECO:0000313" key="2">
    <source>
        <dbReference type="Ensembl" id="ENSSGRP00000006005.1"/>
    </source>
</evidence>
<keyword evidence="1" id="KW-1133">Transmembrane helix</keyword>